<proteinExistence type="inferred from homology"/>
<accession>T1J2P1</accession>
<dbReference type="EMBL" id="JH431806">
    <property type="status" value="NOT_ANNOTATED_CDS"/>
    <property type="molecule type" value="Genomic_DNA"/>
</dbReference>
<dbReference type="InterPro" id="IPR002678">
    <property type="entry name" value="DUF34/NIF3"/>
</dbReference>
<dbReference type="SUPFAM" id="SSF102705">
    <property type="entry name" value="NIF3 (NGG1p interacting factor 3)-like"/>
    <property type="match status" value="1"/>
</dbReference>
<keyword evidence="3" id="KW-0479">Metal-binding</keyword>
<dbReference type="OMA" id="MEVNFRS"/>
<feature type="binding site" evidence="3">
    <location>
        <position position="99"/>
    </location>
    <ligand>
        <name>a divalent metal cation</name>
        <dbReference type="ChEBI" id="CHEBI:60240"/>
        <label>1</label>
    </ligand>
</feature>
<evidence type="ECO:0000313" key="4">
    <source>
        <dbReference type="EnsemblMetazoa" id="SMAR007839-PA"/>
    </source>
</evidence>
<evidence type="ECO:0000256" key="2">
    <source>
        <dbReference type="ARBA" id="ARBA00019069"/>
    </source>
</evidence>
<dbReference type="GO" id="GO:0046872">
    <property type="term" value="F:metal ion binding"/>
    <property type="evidence" value="ECO:0007669"/>
    <property type="project" value="UniProtKB-KW"/>
</dbReference>
<dbReference type="EnsemblMetazoa" id="SMAR007839-RA">
    <property type="protein sequence ID" value="SMAR007839-PA"/>
    <property type="gene ID" value="SMAR007839"/>
</dbReference>
<dbReference type="Gene3D" id="3.40.1390.30">
    <property type="entry name" value="NIF3 (NGG1p interacting factor 3)-like"/>
    <property type="match status" value="2"/>
</dbReference>
<evidence type="ECO:0000256" key="1">
    <source>
        <dbReference type="ARBA" id="ARBA00006964"/>
    </source>
</evidence>
<evidence type="ECO:0000256" key="3">
    <source>
        <dbReference type="PIRSR" id="PIRSR602678-1"/>
    </source>
</evidence>
<comment type="similarity">
    <text evidence="1">Belongs to the GTP cyclohydrolase I type 2/NIF3 family.</text>
</comment>
<dbReference type="InterPro" id="IPR036069">
    <property type="entry name" value="DUF34/NIF3_sf"/>
</dbReference>
<reference evidence="5" key="1">
    <citation type="submission" date="2011-05" db="EMBL/GenBank/DDBJ databases">
        <authorList>
            <person name="Richards S.R."/>
            <person name="Qu J."/>
            <person name="Jiang H."/>
            <person name="Jhangiani S.N."/>
            <person name="Agravi P."/>
            <person name="Goodspeed R."/>
            <person name="Gross S."/>
            <person name="Mandapat C."/>
            <person name="Jackson L."/>
            <person name="Mathew T."/>
            <person name="Pu L."/>
            <person name="Thornton R."/>
            <person name="Saada N."/>
            <person name="Wilczek-Boney K.B."/>
            <person name="Lee S."/>
            <person name="Kovar C."/>
            <person name="Wu Y."/>
            <person name="Scherer S.E."/>
            <person name="Worley K.C."/>
            <person name="Muzny D.M."/>
            <person name="Gibbs R."/>
        </authorList>
    </citation>
    <scope>NUCLEOTIDE SEQUENCE</scope>
    <source>
        <strain evidence="5">Brora</strain>
    </source>
</reference>
<dbReference type="FunFam" id="3.40.1390.30:FF:000001">
    <property type="entry name" value="GTP cyclohydrolase 1 type 2"/>
    <property type="match status" value="1"/>
</dbReference>
<feature type="binding site" evidence="3">
    <location>
        <position position="137"/>
    </location>
    <ligand>
        <name>a divalent metal cation</name>
        <dbReference type="ChEBI" id="CHEBI:60240"/>
        <label>1</label>
    </ligand>
</feature>
<sequence>MRLLVYLQFVKLTGFHRFCSSLNRITTPETSIKMNLSDVVSQLNRLAPPSLAEKWDNVGLLVEPSAPHHVEKMLLTNDLTENVLKEALDLKVNLILSYHPPIFAPLKRITSANWKERIVVRCLENRIAVYSPHTSFDASSDGVNSWLTEAFDVADCKPISPSISTSTPSGFSHKVEALIPSSVANNPEVNKVLEKLELIMQRPESQNEMEVNFRSTELCPCILTVLCTEAKLPEIAAVLTSCSQLTKHTQIYKQDKFPIPGHGMGRVCNLKNPISINDAVRLVKHHLNLNFLRVASGVNKI</sequence>
<keyword evidence="5" id="KW-1185">Reference proteome</keyword>
<dbReference type="AlphaFoldDB" id="T1J2P1"/>
<dbReference type="STRING" id="126957.T1J2P1"/>
<dbReference type="eggNOG" id="KOG4131">
    <property type="taxonomic scope" value="Eukaryota"/>
</dbReference>
<dbReference type="PANTHER" id="PTHR13799:SF13">
    <property type="entry name" value="NIF3-LIKE PROTEIN 1"/>
    <property type="match status" value="1"/>
</dbReference>
<name>T1J2P1_STRMM</name>
<dbReference type="Proteomes" id="UP000014500">
    <property type="component" value="Unassembled WGS sequence"/>
</dbReference>
<dbReference type="PANTHER" id="PTHR13799">
    <property type="entry name" value="NGG1 INTERACTING FACTOR 3"/>
    <property type="match status" value="1"/>
</dbReference>
<organism evidence="4 5">
    <name type="scientific">Strigamia maritima</name>
    <name type="common">European centipede</name>
    <name type="synonym">Geophilus maritimus</name>
    <dbReference type="NCBI Taxonomy" id="126957"/>
    <lineage>
        <taxon>Eukaryota</taxon>
        <taxon>Metazoa</taxon>
        <taxon>Ecdysozoa</taxon>
        <taxon>Arthropoda</taxon>
        <taxon>Myriapoda</taxon>
        <taxon>Chilopoda</taxon>
        <taxon>Pleurostigmophora</taxon>
        <taxon>Geophilomorpha</taxon>
        <taxon>Linotaeniidae</taxon>
        <taxon>Strigamia</taxon>
    </lineage>
</organism>
<dbReference type="GO" id="GO:0005739">
    <property type="term" value="C:mitochondrion"/>
    <property type="evidence" value="ECO:0007669"/>
    <property type="project" value="TreeGrafter"/>
</dbReference>
<evidence type="ECO:0000313" key="5">
    <source>
        <dbReference type="Proteomes" id="UP000014500"/>
    </source>
</evidence>
<protein>
    <recommendedName>
        <fullName evidence="2">NIF3-like protein 1</fullName>
    </recommendedName>
</protein>
<reference evidence="4" key="2">
    <citation type="submission" date="2015-02" db="UniProtKB">
        <authorList>
            <consortium name="EnsemblMetazoa"/>
        </authorList>
    </citation>
    <scope>IDENTIFICATION</scope>
</reference>
<dbReference type="PhylomeDB" id="T1J2P1"/>
<dbReference type="HOGENOM" id="CLU_037423_0_0_1"/>
<dbReference type="Pfam" id="PF01784">
    <property type="entry name" value="DUF34_NIF3"/>
    <property type="match status" value="1"/>
</dbReference>